<dbReference type="Gene3D" id="2.30.170.40">
    <property type="entry name" value="Ribosomal protein L28/L24"/>
    <property type="match status" value="1"/>
</dbReference>
<dbReference type="NCBIfam" id="TIGR00009">
    <property type="entry name" value="L28"/>
    <property type="match status" value="1"/>
</dbReference>
<dbReference type="Pfam" id="PF00830">
    <property type="entry name" value="Ribosomal_L28"/>
    <property type="match status" value="1"/>
</dbReference>
<protein>
    <recommendedName>
        <fullName evidence="4 5">Large ribosomal subunit protein bL28</fullName>
    </recommendedName>
</protein>
<feature type="region of interest" description="Disordered" evidence="6">
    <location>
        <begin position="1"/>
        <end position="25"/>
    </location>
</feature>
<dbReference type="PANTHER" id="PTHR13528:SF2">
    <property type="entry name" value="LARGE RIBOSOMAL SUBUNIT PROTEIN BL28M"/>
    <property type="match status" value="1"/>
</dbReference>
<dbReference type="SUPFAM" id="SSF143800">
    <property type="entry name" value="L28p-like"/>
    <property type="match status" value="1"/>
</dbReference>
<gene>
    <name evidence="5 7" type="primary">rpmB</name>
    <name evidence="7" type="ORF">AOT14_35990</name>
</gene>
<evidence type="ECO:0000256" key="2">
    <source>
        <dbReference type="ARBA" id="ARBA00022980"/>
    </source>
</evidence>
<proteinExistence type="inferred from homology"/>
<evidence type="ECO:0000313" key="7">
    <source>
        <dbReference type="EMBL" id="ALJ29932.1"/>
    </source>
</evidence>
<evidence type="ECO:0000256" key="5">
    <source>
        <dbReference type="HAMAP-Rule" id="MF_00373"/>
    </source>
</evidence>
<dbReference type="RefSeq" id="WP_054668347.1">
    <property type="nucleotide sequence ID" value="NZ_CP043567.1"/>
</dbReference>
<evidence type="ECO:0000256" key="6">
    <source>
        <dbReference type="SAM" id="MobiDB-lite"/>
    </source>
</evidence>
<dbReference type="InterPro" id="IPR037147">
    <property type="entry name" value="Ribosomal_bL28_sf"/>
</dbReference>
<dbReference type="GO" id="GO:0006412">
    <property type="term" value="P:translation"/>
    <property type="evidence" value="ECO:0007669"/>
    <property type="project" value="UniProtKB-UniRule"/>
</dbReference>
<keyword evidence="3 5" id="KW-0687">Ribonucleoprotein</keyword>
<dbReference type="EMBL" id="CP012900">
    <property type="protein sequence ID" value="ALJ29932.1"/>
    <property type="molecule type" value="Genomic_DNA"/>
</dbReference>
<dbReference type="InterPro" id="IPR034704">
    <property type="entry name" value="Ribosomal_bL28/bL31-like_sf"/>
</dbReference>
<dbReference type="HAMAP" id="MF_00373">
    <property type="entry name" value="Ribosomal_bL28"/>
    <property type="match status" value="1"/>
</dbReference>
<accession>A0A0R0DZH3</accession>
<evidence type="ECO:0000313" key="8">
    <source>
        <dbReference type="Proteomes" id="UP000061010"/>
    </source>
</evidence>
<reference evidence="7 8" key="1">
    <citation type="journal article" date="2015" name="Genome Announc.">
        <title>Complete Genome Sequencing of Stenotrophomonas acidaminiphila ZAC14D2_NAIMI4_2, a Multidrug-Resistant Strain Isolated from Sediments of a Polluted River in Mexico, Uncovers New Antibiotic Resistance Genes and a Novel Class-II Lasso Peptide Biosynthesis Gene Cluster.</title>
        <authorList>
            <person name="Vinuesa P."/>
            <person name="Ochoa-Sanchez L.E."/>
        </authorList>
    </citation>
    <scope>NUCLEOTIDE SEQUENCE [LARGE SCALE GENOMIC DNA]</scope>
    <source>
        <strain evidence="7 8">ZAC14D2_NAIMI4_2</strain>
    </source>
</reference>
<dbReference type="InterPro" id="IPR001383">
    <property type="entry name" value="Ribosomal_bL28_bact-type"/>
</dbReference>
<feature type="compositionally biased region" description="Polar residues" evidence="6">
    <location>
        <begin position="11"/>
        <end position="22"/>
    </location>
</feature>
<keyword evidence="8" id="KW-1185">Reference proteome</keyword>
<evidence type="ECO:0000256" key="4">
    <source>
        <dbReference type="ARBA" id="ARBA00035174"/>
    </source>
</evidence>
<comment type="similarity">
    <text evidence="1 5">Belongs to the bacterial ribosomal protein bL28 family.</text>
</comment>
<name>A0A0R0DZH3_9GAMM</name>
<evidence type="ECO:0000256" key="3">
    <source>
        <dbReference type="ARBA" id="ARBA00023274"/>
    </source>
</evidence>
<dbReference type="OrthoDB" id="9805609at2"/>
<dbReference type="KEGG" id="sacz:AOT14_35990"/>
<dbReference type="InterPro" id="IPR026569">
    <property type="entry name" value="Ribosomal_bL28"/>
</dbReference>
<evidence type="ECO:0000256" key="1">
    <source>
        <dbReference type="ARBA" id="ARBA00008760"/>
    </source>
</evidence>
<organism evidence="7 8">
    <name type="scientific">Stenotrophomonas acidaminiphila</name>
    <dbReference type="NCBI Taxonomy" id="128780"/>
    <lineage>
        <taxon>Bacteria</taxon>
        <taxon>Pseudomonadati</taxon>
        <taxon>Pseudomonadota</taxon>
        <taxon>Gammaproteobacteria</taxon>
        <taxon>Lysobacterales</taxon>
        <taxon>Lysobacteraceae</taxon>
        <taxon>Stenotrophomonas</taxon>
    </lineage>
</organism>
<sequence length="78" mass="9009">MSRVCQVSGKKVQTGNNVSHANNKTRRRFQPNLHERRFWVASENRWVKLRVSAHALRTIDKNGIDSVLAELRARGEKV</sequence>
<keyword evidence="2 5" id="KW-0689">Ribosomal protein</keyword>
<dbReference type="PATRIC" id="fig|128780.6.peg.3645"/>
<dbReference type="GO" id="GO:0022625">
    <property type="term" value="C:cytosolic large ribosomal subunit"/>
    <property type="evidence" value="ECO:0007669"/>
    <property type="project" value="TreeGrafter"/>
</dbReference>
<dbReference type="AlphaFoldDB" id="A0A0R0DZH3"/>
<dbReference type="Proteomes" id="UP000061010">
    <property type="component" value="Chromosome"/>
</dbReference>
<dbReference type="GO" id="GO:0003735">
    <property type="term" value="F:structural constituent of ribosome"/>
    <property type="evidence" value="ECO:0007669"/>
    <property type="project" value="InterPro"/>
</dbReference>
<dbReference type="PANTHER" id="PTHR13528">
    <property type="entry name" value="39S RIBOSOMAL PROTEIN L28, MITOCHONDRIAL"/>
    <property type="match status" value="1"/>
</dbReference>
<dbReference type="GeneID" id="78387700"/>
<dbReference type="FunFam" id="2.30.170.40:FF:000001">
    <property type="entry name" value="50S ribosomal protein L28"/>
    <property type="match status" value="1"/>
</dbReference>